<feature type="domain" description="Carrier" evidence="5">
    <location>
        <begin position="1147"/>
        <end position="1227"/>
    </location>
</feature>
<dbReference type="InterPro" id="IPR018201">
    <property type="entry name" value="Ketoacyl_synth_AS"/>
</dbReference>
<dbReference type="PANTHER" id="PTHR43074">
    <property type="entry name" value="OMEGA-3 POLYUNSATURATED FATTY ACID SYNTHASE PFAB-RELATED"/>
    <property type="match status" value="1"/>
</dbReference>
<dbReference type="Gene3D" id="1.10.1200.10">
    <property type="entry name" value="ACP-like"/>
    <property type="match status" value="2"/>
</dbReference>
<dbReference type="InterPro" id="IPR042104">
    <property type="entry name" value="PKS_dehydratase_sf"/>
</dbReference>
<dbReference type="Pfam" id="PF02801">
    <property type="entry name" value="Ketoacyl-synt_C"/>
    <property type="match status" value="1"/>
</dbReference>
<dbReference type="InterPro" id="IPR020841">
    <property type="entry name" value="PKS_Beta-ketoAc_synthase_dom"/>
</dbReference>
<dbReference type="PANTHER" id="PTHR43074:SF1">
    <property type="entry name" value="BETA-KETOACYL SYNTHASE FAMILY PROTEIN-RELATED"/>
    <property type="match status" value="1"/>
</dbReference>
<evidence type="ECO:0000259" key="7">
    <source>
        <dbReference type="PROSITE" id="PS52019"/>
    </source>
</evidence>
<evidence type="ECO:0000256" key="4">
    <source>
        <dbReference type="SAM" id="MobiDB-lite"/>
    </source>
</evidence>
<dbReference type="Pfam" id="PF00109">
    <property type="entry name" value="ketoacyl-synt"/>
    <property type="match status" value="1"/>
</dbReference>
<dbReference type="InterPro" id="IPR020807">
    <property type="entry name" value="PKS_DH"/>
</dbReference>
<dbReference type="InterPro" id="IPR016039">
    <property type="entry name" value="Thiolase-like"/>
</dbReference>
<dbReference type="InterPro" id="IPR032821">
    <property type="entry name" value="PKS_assoc"/>
</dbReference>
<feature type="domain" description="PKS/mFAS DH" evidence="7">
    <location>
        <begin position="1756"/>
        <end position="2046"/>
    </location>
</feature>
<dbReference type="InterPro" id="IPR036291">
    <property type="entry name" value="NAD(P)-bd_dom_sf"/>
</dbReference>
<dbReference type="InterPro" id="IPR049552">
    <property type="entry name" value="PKS_DH_N"/>
</dbReference>
<dbReference type="Gene3D" id="3.40.47.10">
    <property type="match status" value="1"/>
</dbReference>
<dbReference type="Pfam" id="PF08659">
    <property type="entry name" value="KR"/>
    <property type="match status" value="1"/>
</dbReference>
<dbReference type="CDD" id="cd08953">
    <property type="entry name" value="KR_2_SDR_x"/>
    <property type="match status" value="1"/>
</dbReference>
<keyword evidence="2" id="KW-0597">Phosphoprotein</keyword>
<gene>
    <name evidence="8" type="ORF">METZ01_LOCUS31651</name>
</gene>
<feature type="domain" description="Carrier" evidence="5">
    <location>
        <begin position="1027"/>
        <end position="1107"/>
    </location>
</feature>
<dbReference type="SMART" id="SM00825">
    <property type="entry name" value="PKS_KS"/>
    <property type="match status" value="1"/>
</dbReference>
<keyword evidence="1" id="KW-0596">Phosphopantetheine</keyword>
<dbReference type="Pfam" id="PF00550">
    <property type="entry name" value="PP-binding"/>
    <property type="match status" value="2"/>
</dbReference>
<dbReference type="SMART" id="SM00826">
    <property type="entry name" value="PKS_DH"/>
    <property type="match status" value="1"/>
</dbReference>
<dbReference type="InterPro" id="IPR014030">
    <property type="entry name" value="Ketoacyl_synth_N"/>
</dbReference>
<keyword evidence="3" id="KW-0808">Transferase</keyword>
<dbReference type="InterPro" id="IPR001227">
    <property type="entry name" value="Ac_transferase_dom_sf"/>
</dbReference>
<dbReference type="SUPFAM" id="SSF55048">
    <property type="entry name" value="Probable ACP-binding domain of malonyl-CoA ACP transacylase"/>
    <property type="match status" value="1"/>
</dbReference>
<dbReference type="InterPro" id="IPR013968">
    <property type="entry name" value="PKS_KR"/>
</dbReference>
<name>A0A381QLB8_9ZZZZ</name>
<accession>A0A381QLB8</accession>
<dbReference type="Pfam" id="PF14765">
    <property type="entry name" value="PS-DH"/>
    <property type="match status" value="1"/>
</dbReference>
<dbReference type="GO" id="GO:0004315">
    <property type="term" value="F:3-oxoacyl-[acyl-carrier-protein] synthase activity"/>
    <property type="evidence" value="ECO:0007669"/>
    <property type="project" value="InterPro"/>
</dbReference>
<dbReference type="InterPro" id="IPR014043">
    <property type="entry name" value="Acyl_transferase_dom"/>
</dbReference>
<dbReference type="SUPFAM" id="SSF47336">
    <property type="entry name" value="ACP-like"/>
    <property type="match status" value="2"/>
</dbReference>
<dbReference type="Pfam" id="PF00698">
    <property type="entry name" value="Acyl_transf_1"/>
    <property type="match status" value="1"/>
</dbReference>
<dbReference type="SUPFAM" id="SSF52151">
    <property type="entry name" value="FabD/lysophospholipase-like"/>
    <property type="match status" value="1"/>
</dbReference>
<dbReference type="InterPro" id="IPR049551">
    <property type="entry name" value="PKS_DH_C"/>
</dbReference>
<reference evidence="8" key="1">
    <citation type="submission" date="2018-05" db="EMBL/GenBank/DDBJ databases">
        <authorList>
            <person name="Lanie J.A."/>
            <person name="Ng W.-L."/>
            <person name="Kazmierczak K.M."/>
            <person name="Andrzejewski T.M."/>
            <person name="Davidsen T.M."/>
            <person name="Wayne K.J."/>
            <person name="Tettelin H."/>
            <person name="Glass J.I."/>
            <person name="Rusch D."/>
            <person name="Podicherti R."/>
            <person name="Tsui H.-C.T."/>
            <person name="Winkler M.E."/>
        </authorList>
    </citation>
    <scope>NUCLEOTIDE SEQUENCE</scope>
</reference>
<evidence type="ECO:0000256" key="1">
    <source>
        <dbReference type="ARBA" id="ARBA00022450"/>
    </source>
</evidence>
<dbReference type="SMART" id="SM00822">
    <property type="entry name" value="PKS_KR"/>
    <property type="match status" value="1"/>
</dbReference>
<feature type="region of interest" description="Disordered" evidence="4">
    <location>
        <begin position="901"/>
        <end position="929"/>
    </location>
</feature>
<dbReference type="Gene3D" id="3.40.50.720">
    <property type="entry name" value="NAD(P)-binding Rossmann-like Domain"/>
    <property type="match status" value="1"/>
</dbReference>
<evidence type="ECO:0000256" key="3">
    <source>
        <dbReference type="ARBA" id="ARBA00022679"/>
    </source>
</evidence>
<dbReference type="PROSITE" id="PS50075">
    <property type="entry name" value="CARRIER"/>
    <property type="match status" value="2"/>
</dbReference>
<dbReference type="InterPro" id="IPR016036">
    <property type="entry name" value="Malonyl_transacylase_ACP-bd"/>
</dbReference>
<dbReference type="InterPro" id="IPR016035">
    <property type="entry name" value="Acyl_Trfase/lysoPLipase"/>
</dbReference>
<sequence length="2060" mass="216857">VRDGVDAITDVPASHWAVGDYFDADPKAPDMTYGRRGGFLDAVDFDPMGFGISPRDLEATDSTQLLGMYVAREALRDAGYGADGRDFARERTSVILGVSGTLPLVIPLGARLGHPIWRQALGESGVDPETTEDVIARIAEGYVPWQENSFPGLLANVVAGRIANRLDLHGTNCIVDAACASSLSAIHLASLELEAGRADMVLSGGLDTFNDIFMYMCFSKTPALSASGNAQPFNQDADGTILGEGVGVVALKRLADAERDGDRIYAVIKGVGSSSDGKGQAVYAPSPEGQARALRVAYRNAGVTPDTVGLVEAHGTGTIVGDATEARGLTSVYEDTGREGSWCALGSVKSMIGHTKAAAGAAGLIKAVMALHHKVLPPTIKVETPNEAVAPGETPFYVNTEKRPWLPDGDHPRRAGVSAFGFGGSNFHCVVEEYDSEATSADWDGRDQIFAFSADSREALESKLKDFDAGSTWAEIRGQAAETREAFDAAHEVRLLVVVERDGKPPADLITLALARLEEAPSAWSLPQGVFFGSGSSKGGWAACFPGQGAQYVGMLRELVCRFPVATKTLANATEATSRLVDSLYPHPAFDDDSRAEQEAELRATQTAQPAIGAVSLGALRILEQFGITPDATCGHSYGELVALCAAGRVSPEELYELSRLRGELMAGGEGDHGSMLAVADESDQVLAFIQQHNLDLVVANHNAPRQVVLSGVTDEIDRAAEILSEEGLRAKKLPVSAAFHSGLVAEATAPFAKALEGVELAKSAVPVYANTTGTRYPRTSAAARKVLAKQMTSPVDFVQCVRAMFDDGVRTFVEVGPGRRLSGLIKEILADEEITVVAVDASSGQRPGLVDLARMLAQFAAAGHTVALDRWDEGALEAWRSEVGREKPALTVKISGVNHVTERPKRPPRVAAPTPSPLRATVEPASTVTSDPQVLAEAMRASQASLAALVRLQEQTAEVHRQFLESQERTIQAIIQQQGLAAQIPYSPADIPAVAPAELPTDSPAETPVAAGVASVDDAPVRVVPDGAVGVAEALLSVVSEKTGYPEEMLDLSMGLDADLGIDSIKRVEILSALQERLPEVPAITPDHLGGIQTLGQIVDFLGGTAETSVLVKPDAPAVDSAVREPTAAADSTTNGVVVGTANGASGATDVTEIVLCVVAEKTGYPVDMLDVSMNLDADLGIDSIKRVEILSALQEALPGAPVVPPDQLGELRTLSQIVDLLSRETDLVPAPPSREPAEHTAGGEADEVPPISGDLSVSGDLERFVPTLHPVQGTGDPIGIPAGSKIWVTKSGDVLSGQIVEELSAQGFAAEEIELGEDGHDPPDELAGLIVVVPPQVTDEDILSGFGRMRAMAPVLRRAALQGGALLCSVTALGGGFALDAPPPEDVDPTGGAWGGMLKTAAAEWTDVNCRTIDVDLSREGLAADIVRHALSSGPVEIGLGPDGPQTVVLEPQSVERVDGSFPGSDDTVLITGGARGVTAEVAVAMAEATQPRLILMGRSPEPEKEPDWLIGLNSEAEIKRAILTRAGPSVTPQEVQAKFSRIRAGREIRRTIERISQAGSEVAYRSADVRNADAIRRTLAPLVDEYGPVTGLVHGAGVLADRNIEDKSDDDFAEVYGTKVGGLRSVLKAIGETSLKALVLFSSSTARFGRRGQVDYAAANEVLNKVAQAEAAEREGCRVVSVNWGPWDGGMVTPGLKTAFADERIEVIGMQSGAAYLLDEIAASEGPAEVLVLGPGSEIPQVGSPAVTGRNGADSTGNGVAASSFAELPTVFERTINTETHQFMASHVIGGRAVLPAAMTLEWLAHGALHGNPGLRFVGVDDLRVFKGVVVHPDESMRVRICADKAQERGDEFLVVAELCSGGSNGRSVLHARAVVVLAAQAPQAGTATTPPGDLPALDQSIETIYAETLFHGPEMHGLLAVESCGDAGLVARCRVAPPPADWMEEPVRSRWIADPLALDSGLQAMIVWTSDRVGELSLPSRFTRYRQFVPAFPEGGARIVTDIREQTNGKVVSDIDWIAEDGSLLARLEGYESVVDSSLSKAFRQNRLDESAPTKA</sequence>
<dbReference type="InterPro" id="IPR052568">
    <property type="entry name" value="PKS-FAS_Synthase"/>
</dbReference>
<dbReference type="Gene3D" id="3.40.366.10">
    <property type="entry name" value="Malonyl-Coenzyme A Acyl Carrier Protein, domain 2"/>
    <property type="match status" value="1"/>
</dbReference>
<proteinExistence type="predicted"/>
<evidence type="ECO:0000259" key="6">
    <source>
        <dbReference type="PROSITE" id="PS52004"/>
    </source>
</evidence>
<organism evidence="8">
    <name type="scientific">marine metagenome</name>
    <dbReference type="NCBI Taxonomy" id="408172"/>
    <lineage>
        <taxon>unclassified sequences</taxon>
        <taxon>metagenomes</taxon>
        <taxon>ecological metagenomes</taxon>
    </lineage>
</organism>
<dbReference type="InterPro" id="IPR014031">
    <property type="entry name" value="Ketoacyl_synth_C"/>
</dbReference>
<dbReference type="Gene3D" id="3.10.129.110">
    <property type="entry name" value="Polyketide synthase dehydratase"/>
    <property type="match status" value="1"/>
</dbReference>
<protein>
    <recommendedName>
        <fullName evidence="9">Carrier domain-containing protein</fullName>
    </recommendedName>
</protein>
<dbReference type="InterPro" id="IPR036736">
    <property type="entry name" value="ACP-like_sf"/>
</dbReference>
<dbReference type="PROSITE" id="PS52019">
    <property type="entry name" value="PKS_MFAS_DH"/>
    <property type="match status" value="1"/>
</dbReference>
<dbReference type="Pfam" id="PF16197">
    <property type="entry name" value="KAsynt_C_assoc"/>
    <property type="match status" value="1"/>
</dbReference>
<dbReference type="GO" id="GO:0006633">
    <property type="term" value="P:fatty acid biosynthetic process"/>
    <property type="evidence" value="ECO:0007669"/>
    <property type="project" value="InterPro"/>
</dbReference>
<dbReference type="SMART" id="SM00827">
    <property type="entry name" value="PKS_AT"/>
    <property type="match status" value="1"/>
</dbReference>
<dbReference type="InterPro" id="IPR049900">
    <property type="entry name" value="PKS_mFAS_DH"/>
</dbReference>
<dbReference type="InterPro" id="IPR009081">
    <property type="entry name" value="PP-bd_ACP"/>
</dbReference>
<dbReference type="SUPFAM" id="SSF53901">
    <property type="entry name" value="Thiolase-like"/>
    <property type="match status" value="2"/>
</dbReference>
<dbReference type="InterPro" id="IPR057326">
    <property type="entry name" value="KR_dom"/>
</dbReference>
<evidence type="ECO:0008006" key="9">
    <source>
        <dbReference type="Google" id="ProtNLM"/>
    </source>
</evidence>
<dbReference type="PROSITE" id="PS52004">
    <property type="entry name" value="KS3_2"/>
    <property type="match status" value="1"/>
</dbReference>
<evidence type="ECO:0000313" key="8">
    <source>
        <dbReference type="EMBL" id="SUZ78797.1"/>
    </source>
</evidence>
<evidence type="ECO:0000259" key="5">
    <source>
        <dbReference type="PROSITE" id="PS50075"/>
    </source>
</evidence>
<dbReference type="Pfam" id="PF21089">
    <property type="entry name" value="PKS_DH_N"/>
    <property type="match status" value="1"/>
</dbReference>
<dbReference type="EMBL" id="UINC01001367">
    <property type="protein sequence ID" value="SUZ78797.1"/>
    <property type="molecule type" value="Genomic_DNA"/>
</dbReference>
<evidence type="ECO:0000256" key="2">
    <source>
        <dbReference type="ARBA" id="ARBA00022553"/>
    </source>
</evidence>
<dbReference type="PROSITE" id="PS00606">
    <property type="entry name" value="KS3_1"/>
    <property type="match status" value="1"/>
</dbReference>
<feature type="domain" description="Ketosynthase family 3 (KS3)" evidence="6">
    <location>
        <begin position="1"/>
        <end position="433"/>
    </location>
</feature>
<dbReference type="CDD" id="cd00833">
    <property type="entry name" value="PKS"/>
    <property type="match status" value="1"/>
</dbReference>
<feature type="region of interest" description="Disordered" evidence="4">
    <location>
        <begin position="1227"/>
        <end position="1255"/>
    </location>
</feature>
<dbReference type="SUPFAM" id="SSF51735">
    <property type="entry name" value="NAD(P)-binding Rossmann-fold domains"/>
    <property type="match status" value="1"/>
</dbReference>
<feature type="non-terminal residue" evidence="8">
    <location>
        <position position="1"/>
    </location>
</feature>